<dbReference type="AlphaFoldDB" id="A0A4S2M3D7"/>
<gene>
    <name evidence="2" type="ORF">CRM22_004037</name>
</gene>
<keyword evidence="1" id="KW-0732">Signal</keyword>
<protein>
    <recommendedName>
        <fullName evidence="4">Fibronectin type-III domain-containing protein</fullName>
    </recommendedName>
</protein>
<name>A0A4S2M3D7_OPIFE</name>
<evidence type="ECO:0000313" key="3">
    <source>
        <dbReference type="Proteomes" id="UP000308267"/>
    </source>
</evidence>
<comment type="caution">
    <text evidence="2">The sequence shown here is derived from an EMBL/GenBank/DDBJ whole genome shotgun (WGS) entry which is preliminary data.</text>
</comment>
<dbReference type="Proteomes" id="UP000308267">
    <property type="component" value="Unassembled WGS sequence"/>
</dbReference>
<reference evidence="2 3" key="1">
    <citation type="journal article" date="2019" name="BMC Genomics">
        <title>New insights from Opisthorchis felineus genome: update on genomics of the epidemiologically important liver flukes.</title>
        <authorList>
            <person name="Ershov N.I."/>
            <person name="Mordvinov V.A."/>
            <person name="Prokhortchouk E.B."/>
            <person name="Pakharukova M.Y."/>
            <person name="Gunbin K.V."/>
            <person name="Ustyantsev K."/>
            <person name="Genaev M.A."/>
            <person name="Blinov A.G."/>
            <person name="Mazur A."/>
            <person name="Boulygina E."/>
            <person name="Tsygankova S."/>
            <person name="Khrameeva E."/>
            <person name="Chekanov N."/>
            <person name="Fan G."/>
            <person name="Xiao A."/>
            <person name="Zhang H."/>
            <person name="Xu X."/>
            <person name="Yang H."/>
            <person name="Solovyev V."/>
            <person name="Lee S.M."/>
            <person name="Liu X."/>
            <person name="Afonnikov D.A."/>
            <person name="Skryabin K.G."/>
        </authorList>
    </citation>
    <scope>NUCLEOTIDE SEQUENCE [LARGE SCALE GENOMIC DNA]</scope>
    <source>
        <strain evidence="2">AK-0245</strain>
        <tissue evidence="2">Whole organism</tissue>
    </source>
</reference>
<organism evidence="2 3">
    <name type="scientific">Opisthorchis felineus</name>
    <dbReference type="NCBI Taxonomy" id="147828"/>
    <lineage>
        <taxon>Eukaryota</taxon>
        <taxon>Metazoa</taxon>
        <taxon>Spiralia</taxon>
        <taxon>Lophotrochozoa</taxon>
        <taxon>Platyhelminthes</taxon>
        <taxon>Trematoda</taxon>
        <taxon>Digenea</taxon>
        <taxon>Opisthorchiida</taxon>
        <taxon>Opisthorchiata</taxon>
        <taxon>Opisthorchiidae</taxon>
        <taxon>Opisthorchis</taxon>
    </lineage>
</organism>
<evidence type="ECO:0008006" key="4">
    <source>
        <dbReference type="Google" id="ProtNLM"/>
    </source>
</evidence>
<accession>A0A4S2M3D7</accession>
<sequence length="390" mass="43439">MSSLCTVTGLVLLFFQSTAIDNSLKPAGGIPAEQASDETVRKWYFIGGAVPGIVEKLSEDICKEPSTIPDSILLPKQPELSQSAHDVSVDWTHSWPCGASVYTIQWDDHYGNAQYQTIDGDTTRVTLANVSRCKTLDVCVNALFADGVDGKVCRLNWKTEKEKPIITGINVAYGKMTVFWKLGGGCKPQYFQLQVRKGQETIVTAMVPGENRVTKMDVRRIPAQFVVLVAAYYSDLESTVSDPKEVRATRYERRSEEAYCGPLQDRRVAQDARILVAEKNSNVNDPQGEKVLQMAGNLTCPILYYVLTFRVQESKSELGLPREQCKTISQMDADEYTVRVTLVTSASQMHSSPEIKLEGKKYWIVCSTPDLKVTFRPSETGETPLQTLKE</sequence>
<dbReference type="EMBL" id="SJOL01006341">
    <property type="protein sequence ID" value="TGZ68869.1"/>
    <property type="molecule type" value="Genomic_DNA"/>
</dbReference>
<feature type="signal peptide" evidence="1">
    <location>
        <begin position="1"/>
        <end position="19"/>
    </location>
</feature>
<proteinExistence type="predicted"/>
<evidence type="ECO:0000256" key="1">
    <source>
        <dbReference type="SAM" id="SignalP"/>
    </source>
</evidence>
<dbReference type="OrthoDB" id="10301477at2759"/>
<keyword evidence="3" id="KW-1185">Reference proteome</keyword>
<feature type="chain" id="PRO_5020290916" description="Fibronectin type-III domain-containing protein" evidence="1">
    <location>
        <begin position="20"/>
        <end position="390"/>
    </location>
</feature>
<evidence type="ECO:0000313" key="2">
    <source>
        <dbReference type="EMBL" id="TGZ68869.1"/>
    </source>
</evidence>